<sequence>MSEPRILLLGQQDRDIDFSWLYSYVQRQPGATVASLNKKEIKALPRTLRRLKPRQYDRIILDLPFAKVHRFAKQLQTLPGLIIFEEDACQNFLEQSRWKGAFADYYRQLPHAQIILSGYATGQRFRQLGIENEVIPKGFDASTLQNHNTARDIEIGFIGRVQSAVYSQRRELLEAVDQALGVHLLRTESREDYRDTLNRIRIFLSADVGIGEYMAKNFEAMACGCAVVAARQGSGEEEALGLVDMQNIVLYDSADEAIQKIRELQTKPELLSMIAENGEAHARASFSHQHIADRLMELARKPMTMEPARAPSWWEKLTGF</sequence>
<proteinExistence type="predicted"/>
<dbReference type="AlphaFoldDB" id="A0A7W4Z5B3"/>
<dbReference type="Proteomes" id="UP000537130">
    <property type="component" value="Unassembled WGS sequence"/>
</dbReference>
<feature type="domain" description="Spore protein YkvP/CgeB glycosyl transferase-like" evidence="1">
    <location>
        <begin position="185"/>
        <end position="296"/>
    </location>
</feature>
<gene>
    <name evidence="2" type="ORF">FHR99_001550</name>
</gene>
<evidence type="ECO:0000259" key="1">
    <source>
        <dbReference type="Pfam" id="PF13524"/>
    </source>
</evidence>
<reference evidence="2 3" key="1">
    <citation type="submission" date="2020-08" db="EMBL/GenBank/DDBJ databases">
        <title>Genomic Encyclopedia of Type Strains, Phase III (KMG-III): the genomes of soil and plant-associated and newly described type strains.</title>
        <authorList>
            <person name="Whitman W."/>
        </authorList>
    </citation>
    <scope>NUCLEOTIDE SEQUENCE [LARGE SCALE GENOMIC DNA]</scope>
    <source>
        <strain evidence="2 3">CECT 8654</strain>
    </source>
</reference>
<dbReference type="EMBL" id="JACHWY010000001">
    <property type="protein sequence ID" value="MBB3047314.1"/>
    <property type="molecule type" value="Genomic_DNA"/>
</dbReference>
<keyword evidence="3" id="KW-1185">Reference proteome</keyword>
<evidence type="ECO:0000313" key="2">
    <source>
        <dbReference type="EMBL" id="MBB3047314.1"/>
    </source>
</evidence>
<name>A0A7W4Z5B3_9GAMM</name>
<dbReference type="Pfam" id="PF13524">
    <property type="entry name" value="Glyco_trans_1_2"/>
    <property type="match status" value="1"/>
</dbReference>
<protein>
    <recommendedName>
        <fullName evidence="1">Spore protein YkvP/CgeB glycosyl transferase-like domain-containing protein</fullName>
    </recommendedName>
</protein>
<accession>A0A7W4Z5B3</accession>
<organism evidence="2 3">
    <name type="scientific">Litorivivens lipolytica</name>
    <dbReference type="NCBI Taxonomy" id="1524264"/>
    <lineage>
        <taxon>Bacteria</taxon>
        <taxon>Pseudomonadati</taxon>
        <taxon>Pseudomonadota</taxon>
        <taxon>Gammaproteobacteria</taxon>
        <taxon>Litorivivens</taxon>
    </lineage>
</organism>
<dbReference type="SUPFAM" id="SSF53756">
    <property type="entry name" value="UDP-Glycosyltransferase/glycogen phosphorylase"/>
    <property type="match status" value="1"/>
</dbReference>
<dbReference type="Gene3D" id="3.40.50.2000">
    <property type="entry name" value="Glycogen Phosphorylase B"/>
    <property type="match status" value="1"/>
</dbReference>
<comment type="caution">
    <text evidence="2">The sequence shown here is derived from an EMBL/GenBank/DDBJ whole genome shotgun (WGS) entry which is preliminary data.</text>
</comment>
<evidence type="ECO:0000313" key="3">
    <source>
        <dbReference type="Proteomes" id="UP000537130"/>
    </source>
</evidence>
<dbReference type="InterPro" id="IPR055259">
    <property type="entry name" value="YkvP/CgeB_Glyco_trans-like"/>
</dbReference>
<dbReference type="RefSeq" id="WP_183409945.1">
    <property type="nucleotide sequence ID" value="NZ_JACHWY010000001.1"/>
</dbReference>